<proteinExistence type="predicted"/>
<dbReference type="GO" id="GO:0016989">
    <property type="term" value="F:sigma factor antagonist activity"/>
    <property type="evidence" value="ECO:0007669"/>
    <property type="project" value="TreeGrafter"/>
</dbReference>
<feature type="domain" description="FecR N-terminal" evidence="1">
    <location>
        <begin position="15"/>
        <end position="55"/>
    </location>
</feature>
<dbReference type="RefSeq" id="WP_036050360.1">
    <property type="nucleotide sequence ID" value="NZ_KN150849.1"/>
</dbReference>
<evidence type="ECO:0000313" key="3">
    <source>
        <dbReference type="Proteomes" id="UP000029590"/>
    </source>
</evidence>
<dbReference type="EMBL" id="JPGG01000017">
    <property type="protein sequence ID" value="KGC11018.1"/>
    <property type="molecule type" value="Genomic_DNA"/>
</dbReference>
<gene>
    <name evidence="2" type="ORF">DM48_7324</name>
</gene>
<name>A0AAW3ET92_BURGA</name>
<evidence type="ECO:0000313" key="2">
    <source>
        <dbReference type="EMBL" id="KGC11018.1"/>
    </source>
</evidence>
<dbReference type="InterPro" id="IPR012373">
    <property type="entry name" value="Ferrdict_sens_TM"/>
</dbReference>
<dbReference type="PANTHER" id="PTHR30273">
    <property type="entry name" value="PERIPLASMIC SIGNAL SENSOR AND SIGMA FACTOR ACTIVATOR FECR-RELATED"/>
    <property type="match status" value="1"/>
</dbReference>
<sequence>MTSPTATPALDRAAKEAVGWEALLRGGDATAAEREQFEVWRRSDGSNEAAWARLQDKLGRLQGLQGGSGNAIRRALDQPNPTKRRLIKAAAGVATLVLAGIGTRRLVSSFSLDSDFHNAAKAPERLALDGGVPVTLGVSARVYTEGRAAGDIFLASGQIATNGGNAATTPLAITSRDGFVVSNGARVSVDVLPAHTVVAVQGGDAILSARQGARVRVADGTVWSMTTQRVVQMPETSADIFSWTEGKLVVLNRGVPDVVATLGRYFHGYISFPQIALERRVSGVFSLNDVHAALQQLAEGLGLSVSIYGNVLAVATEA</sequence>
<protein>
    <submittedName>
        <fullName evidence="2">FecR family protein</fullName>
    </submittedName>
</protein>
<dbReference type="Pfam" id="PF16220">
    <property type="entry name" value="DUF4880"/>
    <property type="match status" value="1"/>
</dbReference>
<comment type="caution">
    <text evidence="2">The sequence shown here is derived from an EMBL/GenBank/DDBJ whole genome shotgun (WGS) entry which is preliminary data.</text>
</comment>
<accession>A0AAW3ET92</accession>
<dbReference type="Proteomes" id="UP000029590">
    <property type="component" value="Unassembled WGS sequence"/>
</dbReference>
<dbReference type="InterPro" id="IPR032623">
    <property type="entry name" value="FecR_N"/>
</dbReference>
<dbReference type="AlphaFoldDB" id="A0AAW3ET92"/>
<reference evidence="2 3" key="1">
    <citation type="submission" date="2014-04" db="EMBL/GenBank/DDBJ databases">
        <authorList>
            <person name="Bishop-Lilly K.A."/>
            <person name="Broomall S.M."/>
            <person name="Chain P.S."/>
            <person name="Chertkov O."/>
            <person name="Coyne S.R."/>
            <person name="Daligault H.E."/>
            <person name="Davenport K.W."/>
            <person name="Erkkila T."/>
            <person name="Frey K.G."/>
            <person name="Gibbons H.S."/>
            <person name="Gu W."/>
            <person name="Jaissle J."/>
            <person name="Johnson S.L."/>
            <person name="Koroleva G.I."/>
            <person name="Ladner J.T."/>
            <person name="Lo C.-C."/>
            <person name="Minogue T.D."/>
            <person name="Munk C."/>
            <person name="Palacios G.F."/>
            <person name="Redden C.L."/>
            <person name="Rosenzweig C.N."/>
            <person name="Scholz M.B."/>
            <person name="Teshima H."/>
            <person name="Xu Y."/>
        </authorList>
    </citation>
    <scope>NUCLEOTIDE SEQUENCE [LARGE SCALE GENOMIC DNA]</scope>
    <source>
        <strain evidence="3">gladioli</strain>
    </source>
</reference>
<organism evidence="2 3">
    <name type="scientific">Burkholderia gladioli</name>
    <name type="common">Pseudomonas marginata</name>
    <name type="synonym">Phytomonas marginata</name>
    <dbReference type="NCBI Taxonomy" id="28095"/>
    <lineage>
        <taxon>Bacteria</taxon>
        <taxon>Pseudomonadati</taxon>
        <taxon>Pseudomonadota</taxon>
        <taxon>Betaproteobacteria</taxon>
        <taxon>Burkholderiales</taxon>
        <taxon>Burkholderiaceae</taxon>
        <taxon>Burkholderia</taxon>
    </lineage>
</organism>
<dbReference type="PANTHER" id="PTHR30273:SF2">
    <property type="entry name" value="PROTEIN FECR"/>
    <property type="match status" value="1"/>
</dbReference>
<evidence type="ECO:0000259" key="1">
    <source>
        <dbReference type="Pfam" id="PF16220"/>
    </source>
</evidence>